<sequence>MNKFIQIALFLSISTATYADETVSALEKTFRNHTPESEIQLANKLTALGSLKQKVRDYETAIDYYNQSLEVHSKMGEKGSSTYALTLYLKSISEFRLGRSCQALESIKEVIQVYQKLGNLDSAIQAEEEGLRKYQEACTLSDEQSAVSLNGEKSLTSVPQK</sequence>
<dbReference type="Pfam" id="PF13424">
    <property type="entry name" value="TPR_12"/>
    <property type="match status" value="1"/>
</dbReference>
<comment type="caution">
    <text evidence="4">The sequence shown here is derived from an EMBL/GenBank/DDBJ whole genome shotgun (WGS) entry which is preliminary data.</text>
</comment>
<evidence type="ECO:0000313" key="4">
    <source>
        <dbReference type="EMBL" id="PJZ73432.1"/>
    </source>
</evidence>
<dbReference type="EMBL" id="NPDY01000014">
    <property type="protein sequence ID" value="PJZ68950.1"/>
    <property type="molecule type" value="Genomic_DNA"/>
</dbReference>
<dbReference type="AlphaFoldDB" id="A0A2M9ZMY3"/>
<evidence type="ECO:0000313" key="6">
    <source>
        <dbReference type="Proteomes" id="UP000231990"/>
    </source>
</evidence>
<evidence type="ECO:0000313" key="3">
    <source>
        <dbReference type="EMBL" id="PJZ68950.1"/>
    </source>
</evidence>
<evidence type="ECO:0000313" key="5">
    <source>
        <dbReference type="Proteomes" id="UP000231962"/>
    </source>
</evidence>
<dbReference type="Proteomes" id="UP000231990">
    <property type="component" value="Unassembled WGS sequence"/>
</dbReference>
<reference evidence="5 6" key="1">
    <citation type="submission" date="2017-07" db="EMBL/GenBank/DDBJ databases">
        <title>Leptospira spp. isolated from tropical soils.</title>
        <authorList>
            <person name="Thibeaux R."/>
            <person name="Iraola G."/>
            <person name="Ferres I."/>
            <person name="Bierque E."/>
            <person name="Girault D."/>
            <person name="Soupe-Gilbert M.-E."/>
            <person name="Picardeau M."/>
            <person name="Goarant C."/>
        </authorList>
    </citation>
    <scope>NUCLEOTIDE SEQUENCE [LARGE SCALE GENOMIC DNA]</scope>
    <source>
        <strain evidence="4 6">FH1-B-B1</strain>
        <strain evidence="3 5">FH1-B-C1</strain>
    </source>
</reference>
<feature type="signal peptide" evidence="2">
    <location>
        <begin position="1"/>
        <end position="19"/>
    </location>
</feature>
<dbReference type="InterPro" id="IPR011990">
    <property type="entry name" value="TPR-like_helical_dom_sf"/>
</dbReference>
<protein>
    <submittedName>
        <fullName evidence="4">Uncharacterized protein</fullName>
    </submittedName>
</protein>
<keyword evidence="5" id="KW-1185">Reference proteome</keyword>
<dbReference type="PROSITE" id="PS50005">
    <property type="entry name" value="TPR"/>
    <property type="match status" value="1"/>
</dbReference>
<evidence type="ECO:0000256" key="1">
    <source>
        <dbReference type="PROSITE-ProRule" id="PRU00339"/>
    </source>
</evidence>
<dbReference type="Gene3D" id="1.25.40.10">
    <property type="entry name" value="Tetratricopeptide repeat domain"/>
    <property type="match status" value="1"/>
</dbReference>
<gene>
    <name evidence="3" type="ORF">CH360_13825</name>
    <name evidence="4" type="ORF">CH373_07890</name>
</gene>
<keyword evidence="1" id="KW-0802">TPR repeat</keyword>
<dbReference type="EMBL" id="NPDZ01000004">
    <property type="protein sequence ID" value="PJZ73432.1"/>
    <property type="molecule type" value="Genomic_DNA"/>
</dbReference>
<dbReference type="SUPFAM" id="SSF48452">
    <property type="entry name" value="TPR-like"/>
    <property type="match status" value="1"/>
</dbReference>
<accession>A0A2M9ZMY3</accession>
<dbReference type="Proteomes" id="UP000231962">
    <property type="component" value="Unassembled WGS sequence"/>
</dbReference>
<dbReference type="OrthoDB" id="329230at2"/>
<evidence type="ECO:0000256" key="2">
    <source>
        <dbReference type="SAM" id="SignalP"/>
    </source>
</evidence>
<name>A0A2M9ZMY3_9LEPT</name>
<dbReference type="InterPro" id="IPR019734">
    <property type="entry name" value="TPR_rpt"/>
</dbReference>
<dbReference type="RefSeq" id="WP_100714640.1">
    <property type="nucleotide sequence ID" value="NZ_NPDY01000014.1"/>
</dbReference>
<keyword evidence="2" id="KW-0732">Signal</keyword>
<feature type="chain" id="PRO_5014689895" evidence="2">
    <location>
        <begin position="20"/>
        <end position="161"/>
    </location>
</feature>
<feature type="repeat" description="TPR" evidence="1">
    <location>
        <begin position="42"/>
        <end position="75"/>
    </location>
</feature>
<organism evidence="4 6">
    <name type="scientific">Leptospira perolatii</name>
    <dbReference type="NCBI Taxonomy" id="2023191"/>
    <lineage>
        <taxon>Bacteria</taxon>
        <taxon>Pseudomonadati</taxon>
        <taxon>Spirochaetota</taxon>
        <taxon>Spirochaetia</taxon>
        <taxon>Leptospirales</taxon>
        <taxon>Leptospiraceae</taxon>
        <taxon>Leptospira</taxon>
    </lineage>
</organism>
<proteinExistence type="predicted"/>